<evidence type="ECO:0000313" key="2">
    <source>
        <dbReference type="EMBL" id="PYH98608.1"/>
    </source>
</evidence>
<keyword evidence="1" id="KW-1133">Transmembrane helix</keyword>
<accession>A0A319ECT5</accession>
<feature type="non-terminal residue" evidence="2">
    <location>
        <position position="1"/>
    </location>
</feature>
<sequence>SAVTIFLRVINLAKFFFLYRAGKICYILIIVWGNKSIKYNQKFTLKIIRFKKKIYSLEVLYYNLQQDNIL</sequence>
<organism evidence="2 3">
    <name type="scientific">Aspergillus ellipticus CBS 707.79</name>
    <dbReference type="NCBI Taxonomy" id="1448320"/>
    <lineage>
        <taxon>Eukaryota</taxon>
        <taxon>Fungi</taxon>
        <taxon>Dikarya</taxon>
        <taxon>Ascomycota</taxon>
        <taxon>Pezizomycotina</taxon>
        <taxon>Eurotiomycetes</taxon>
        <taxon>Eurotiomycetidae</taxon>
        <taxon>Eurotiales</taxon>
        <taxon>Aspergillaceae</taxon>
        <taxon>Aspergillus</taxon>
        <taxon>Aspergillus subgen. Circumdati</taxon>
    </lineage>
</organism>
<gene>
    <name evidence="2" type="ORF">BO71DRAFT_316069</name>
</gene>
<dbReference type="OrthoDB" id="2156052at2759"/>
<proteinExistence type="predicted"/>
<reference evidence="2 3" key="1">
    <citation type="submission" date="2018-02" db="EMBL/GenBank/DDBJ databases">
        <title>The genomes of Aspergillus section Nigri reveals drivers in fungal speciation.</title>
        <authorList>
            <consortium name="DOE Joint Genome Institute"/>
            <person name="Vesth T.C."/>
            <person name="Nybo J."/>
            <person name="Theobald S."/>
            <person name="Brandl J."/>
            <person name="Frisvad J.C."/>
            <person name="Nielsen K.F."/>
            <person name="Lyhne E.K."/>
            <person name="Kogle M.E."/>
            <person name="Kuo A."/>
            <person name="Riley R."/>
            <person name="Clum A."/>
            <person name="Nolan M."/>
            <person name="Lipzen A."/>
            <person name="Salamov A."/>
            <person name="Henrissat B."/>
            <person name="Wiebenga A."/>
            <person name="De vries R.P."/>
            <person name="Grigoriev I.V."/>
            <person name="Mortensen U.H."/>
            <person name="Andersen M.R."/>
            <person name="Baker S.E."/>
        </authorList>
    </citation>
    <scope>NUCLEOTIDE SEQUENCE [LARGE SCALE GENOMIC DNA]</scope>
    <source>
        <strain evidence="2 3">CBS 707.79</strain>
    </source>
</reference>
<dbReference type="AlphaFoldDB" id="A0A319ECT5"/>
<evidence type="ECO:0000313" key="3">
    <source>
        <dbReference type="Proteomes" id="UP000247810"/>
    </source>
</evidence>
<feature type="transmembrane region" description="Helical" evidence="1">
    <location>
        <begin position="12"/>
        <end position="32"/>
    </location>
</feature>
<evidence type="ECO:0000256" key="1">
    <source>
        <dbReference type="SAM" id="Phobius"/>
    </source>
</evidence>
<dbReference type="Proteomes" id="UP000247810">
    <property type="component" value="Unassembled WGS sequence"/>
</dbReference>
<keyword evidence="1" id="KW-0472">Membrane</keyword>
<keyword evidence="3" id="KW-1185">Reference proteome</keyword>
<dbReference type="STRING" id="1448320.A0A319ECT5"/>
<keyword evidence="1" id="KW-0812">Transmembrane</keyword>
<name>A0A319ECT5_9EURO</name>
<dbReference type="VEuPathDB" id="FungiDB:BO71DRAFT_316069"/>
<dbReference type="EMBL" id="KZ825810">
    <property type="protein sequence ID" value="PYH98608.1"/>
    <property type="molecule type" value="Genomic_DNA"/>
</dbReference>
<protein>
    <submittedName>
        <fullName evidence="2">Uncharacterized protein</fullName>
    </submittedName>
</protein>